<proteinExistence type="predicted"/>
<dbReference type="EMBL" id="LO017727">
    <property type="protein sequence ID" value="CRH07260.1"/>
    <property type="molecule type" value="Genomic_DNA"/>
</dbReference>
<organism evidence="1">
    <name type="scientific">Magnetococcus massalia (strain MO-1)</name>
    <dbReference type="NCBI Taxonomy" id="451514"/>
    <lineage>
        <taxon>Bacteria</taxon>
        <taxon>Pseudomonadati</taxon>
        <taxon>Pseudomonadota</taxon>
        <taxon>Magnetococcia</taxon>
        <taxon>Magnetococcales</taxon>
        <taxon>Magnetococcaceae</taxon>
        <taxon>Magnetococcus</taxon>
    </lineage>
</organism>
<gene>
    <name evidence="1" type="ORF">MAGMO_3119</name>
</gene>
<name>A0A1S7LK74_MAGMO</name>
<reference evidence="1" key="1">
    <citation type="submission" date="2015-04" db="EMBL/GenBank/DDBJ databases">
        <authorList>
            <person name="Syromyatnikov M.Y."/>
            <person name="Popov V.N."/>
        </authorList>
    </citation>
    <scope>NUCLEOTIDE SEQUENCE</scope>
    <source>
        <strain evidence="1">MO-1</strain>
    </source>
</reference>
<dbReference type="AlphaFoldDB" id="A0A1S7LK74"/>
<protein>
    <submittedName>
        <fullName evidence="1">Uncharacterized protein</fullName>
    </submittedName>
</protein>
<sequence>MKIQPLHNTHKSNGLIYLNVTYVSLEYILAYFRTSDFYVSHLVPLLVERTCHVDRSSCSGAETTGACQRLCALC</sequence>
<accession>A0A1S7LK74</accession>
<evidence type="ECO:0000313" key="1">
    <source>
        <dbReference type="EMBL" id="CRH07260.1"/>
    </source>
</evidence>